<dbReference type="PANTHER" id="PTHR46077:SF1">
    <property type="entry name" value="TOP1 BINDING ARGININE_SERINE RICH PROTEIN, E3 UBIQUITIN LIGASE"/>
    <property type="match status" value="1"/>
</dbReference>
<accession>A0ABQ5RTK1</accession>
<dbReference type="Gene3D" id="3.30.40.10">
    <property type="entry name" value="Zinc/RING finger domain, C3HC4 (zinc finger)"/>
    <property type="match status" value="1"/>
</dbReference>
<feature type="region of interest" description="Disordered" evidence="10">
    <location>
        <begin position="669"/>
        <end position="709"/>
    </location>
</feature>
<evidence type="ECO:0000256" key="7">
    <source>
        <dbReference type="ARBA" id="ARBA00023015"/>
    </source>
</evidence>
<sequence>MGDPACKLMSKIEIAGLSSSAEDVSPTPGPSNPLPSCPICLTDILDPLEKAVTGCMHTFCRACLEEWLRVKRICPLCKRRIRNYMTQIRDDADFTEVEVPPSPVHNNDDLHNFQRHERNMLHRAYLNHHQHQEHHYRRYQEPRYPYEDVEYLQSRLLGSDPAGQLRQAAPQPARQLHQHHQQHHQYDHNCHGDRNDVGTGVSTALSAQRLQQLARRGHTEDLLTELHHIADRLAETEGNRVFGVRRLTAAGGPRFRRAAATAIEDGGEAEGERRGGASAVMVIAPRGQQAREVQQRQPRPYFFRLQQRLAAAAPATAASRRSDTWNNAAAAAAAYLVPPIPAPLAQTSPFTLVAAAAASINSRLDASLATDEQAVPMGMRRRIYELGLWATGVVGGAAPGGALGTRTGGRRGAASGPSSAAAVAAATAVQEEHREQLHIWVTRELQALLGASDHTLLKALVVALVERFGTEIDWPAATEAVQRGQRAAVGEEASAEGRAVMNPRGATGTQRQVGDSGQQTLRQAQQGPRVALSPPQQQQPQKQQHRHSWRGLVGGNGAPAEEGPLASLHPFLLDRSAHFWHELRHFIMSGLSVAAYDARVQYRHDGGTTSTAAVGGSSGVARGTAANLSTPRPQQQLRWQVLAGAPLALTTLPAAASVASTARTRVVTSGSGAMAQSQSQPGGGAVGSTASGRQQQQQQQGGPGPQQRARLMATGATCSVAAPPVVVEVVDLTMETDSSTELSGSGITQGDDEEPDIAGGWRGQMAATLNVAPHGIRTAVVMRPAVGGSGSGDRYGDVGVGAGGRGGGLAGVSMPRPQPQIRYQWDVANSSGGSALAATAAGLASWPGDSVGVVGDRAVATNIAESHQPSQPMADGNGTAVAPPRNGTAEQPTTITTTRRRSRWDEQPPATAPKVQIQDAGHAMEGAEGSSVPEASKATTATSLLGSKAPRRSMHAGNEVMNAPAPDVENGGRQEAERHREPCDTAYRSRSRAGVSGRRGRQRDSRITIASRSPSPGRKRSPDGRDGDTQRREVDDNDKGQKGQGRVRDQGNDHRRHRNHGHLHEAVEERRCRRRSHRRRRSRSRRRLADEDDIRSDDGRRQRRRLMCGVTIEDCDAIGHVADEDRWQLEMPEELLMLGH</sequence>
<feature type="region of interest" description="Disordered" evidence="10">
    <location>
        <begin position="866"/>
        <end position="1089"/>
    </location>
</feature>
<evidence type="ECO:0000256" key="6">
    <source>
        <dbReference type="ARBA" id="ARBA00022833"/>
    </source>
</evidence>
<evidence type="ECO:0000313" key="12">
    <source>
        <dbReference type="EMBL" id="GLI60897.1"/>
    </source>
</evidence>
<evidence type="ECO:0000313" key="13">
    <source>
        <dbReference type="Proteomes" id="UP001165090"/>
    </source>
</evidence>
<dbReference type="SUPFAM" id="SSF57850">
    <property type="entry name" value="RING/U-box"/>
    <property type="match status" value="1"/>
</dbReference>
<gene>
    <name evidence="12" type="ORF">VaNZ11_003128</name>
</gene>
<feature type="compositionally biased region" description="Basic and acidic residues" evidence="10">
    <location>
        <begin position="970"/>
        <end position="983"/>
    </location>
</feature>
<feature type="compositionally biased region" description="Polar residues" evidence="10">
    <location>
        <begin position="507"/>
        <end position="526"/>
    </location>
</feature>
<evidence type="ECO:0000256" key="2">
    <source>
        <dbReference type="ARBA" id="ARBA00012483"/>
    </source>
</evidence>
<evidence type="ECO:0000256" key="3">
    <source>
        <dbReference type="ARBA" id="ARBA00022679"/>
    </source>
</evidence>
<feature type="compositionally biased region" description="Basic residues" evidence="10">
    <location>
        <begin position="1072"/>
        <end position="1086"/>
    </location>
</feature>
<dbReference type="PROSITE" id="PS00518">
    <property type="entry name" value="ZF_RING_1"/>
    <property type="match status" value="1"/>
</dbReference>
<feature type="region of interest" description="Disordered" evidence="10">
    <location>
        <begin position="485"/>
        <end position="561"/>
    </location>
</feature>
<evidence type="ECO:0000256" key="1">
    <source>
        <dbReference type="ARBA" id="ARBA00000900"/>
    </source>
</evidence>
<feature type="compositionally biased region" description="Low complexity" evidence="10">
    <location>
        <begin position="692"/>
        <end position="708"/>
    </location>
</feature>
<dbReference type="InterPro" id="IPR013083">
    <property type="entry name" value="Znf_RING/FYVE/PHD"/>
</dbReference>
<name>A0ABQ5RTK1_9CHLO</name>
<evidence type="ECO:0000256" key="8">
    <source>
        <dbReference type="ARBA" id="ARBA00023163"/>
    </source>
</evidence>
<feature type="region of interest" description="Disordered" evidence="10">
    <location>
        <begin position="608"/>
        <end position="634"/>
    </location>
</feature>
<keyword evidence="7" id="KW-0805">Transcription regulation</keyword>
<dbReference type="InterPro" id="IPR001841">
    <property type="entry name" value="Znf_RING"/>
</dbReference>
<dbReference type="EMBL" id="BSDZ01000008">
    <property type="protein sequence ID" value="GLI60897.1"/>
    <property type="molecule type" value="Genomic_DNA"/>
</dbReference>
<feature type="region of interest" description="Disordered" evidence="10">
    <location>
        <begin position="162"/>
        <end position="191"/>
    </location>
</feature>
<dbReference type="EC" id="2.3.2.27" evidence="2"/>
<feature type="compositionally biased region" description="Low complexity" evidence="10">
    <location>
        <begin position="164"/>
        <end position="175"/>
    </location>
</feature>
<reference evidence="12 13" key="1">
    <citation type="journal article" date="2023" name="IScience">
        <title>Expanded male sex-determining region conserved during the evolution of homothallism in the green alga Volvox.</title>
        <authorList>
            <person name="Yamamoto K."/>
            <person name="Matsuzaki R."/>
            <person name="Mahakham W."/>
            <person name="Heman W."/>
            <person name="Sekimoto H."/>
            <person name="Kawachi M."/>
            <person name="Minakuchi Y."/>
            <person name="Toyoda A."/>
            <person name="Nozaki H."/>
        </authorList>
    </citation>
    <scope>NUCLEOTIDE SEQUENCE [LARGE SCALE GENOMIC DNA]</scope>
    <source>
        <strain evidence="12 13">NIES-4468</strain>
    </source>
</reference>
<protein>
    <recommendedName>
        <fullName evidence="2">RING-type E3 ubiquitin transferase</fullName>
        <ecNumber evidence="2">2.3.2.27</ecNumber>
    </recommendedName>
</protein>
<keyword evidence="4" id="KW-0479">Metal-binding</keyword>
<dbReference type="InterPro" id="IPR017907">
    <property type="entry name" value="Znf_RING_CS"/>
</dbReference>
<dbReference type="PANTHER" id="PTHR46077">
    <property type="entry name" value="E3 UBIQUITIN-PROTEIN LIGASE TOPORS"/>
    <property type="match status" value="1"/>
</dbReference>
<evidence type="ECO:0000256" key="5">
    <source>
        <dbReference type="ARBA" id="ARBA00022771"/>
    </source>
</evidence>
<keyword evidence="3" id="KW-0808">Transferase</keyword>
<keyword evidence="8" id="KW-0804">Transcription</keyword>
<feature type="compositionally biased region" description="Basic and acidic residues" evidence="10">
    <location>
        <begin position="1020"/>
        <end position="1053"/>
    </location>
</feature>
<dbReference type="PROSITE" id="PS50089">
    <property type="entry name" value="ZF_RING_2"/>
    <property type="match status" value="1"/>
</dbReference>
<keyword evidence="6" id="KW-0862">Zinc</keyword>
<dbReference type="Pfam" id="PF13639">
    <property type="entry name" value="zf-RING_2"/>
    <property type="match status" value="1"/>
</dbReference>
<organism evidence="12 13">
    <name type="scientific">Volvox africanus</name>
    <dbReference type="NCBI Taxonomy" id="51714"/>
    <lineage>
        <taxon>Eukaryota</taxon>
        <taxon>Viridiplantae</taxon>
        <taxon>Chlorophyta</taxon>
        <taxon>core chlorophytes</taxon>
        <taxon>Chlorophyceae</taxon>
        <taxon>CS clade</taxon>
        <taxon>Chlamydomonadales</taxon>
        <taxon>Volvocaceae</taxon>
        <taxon>Volvox</taxon>
    </lineage>
</organism>
<evidence type="ECO:0000256" key="9">
    <source>
        <dbReference type="PROSITE-ProRule" id="PRU00175"/>
    </source>
</evidence>
<evidence type="ECO:0000256" key="4">
    <source>
        <dbReference type="ARBA" id="ARBA00022723"/>
    </source>
</evidence>
<feature type="compositionally biased region" description="Low complexity" evidence="10">
    <location>
        <begin position="608"/>
        <end position="626"/>
    </location>
</feature>
<feature type="compositionally biased region" description="Low complexity" evidence="10">
    <location>
        <begin position="669"/>
        <end position="680"/>
    </location>
</feature>
<keyword evidence="5 9" id="KW-0863">Zinc-finger</keyword>
<comment type="catalytic activity">
    <reaction evidence="1">
        <text>S-ubiquitinyl-[E2 ubiquitin-conjugating enzyme]-L-cysteine + [acceptor protein]-L-lysine = [E2 ubiquitin-conjugating enzyme]-L-cysteine + N(6)-ubiquitinyl-[acceptor protein]-L-lysine.</text>
        <dbReference type="EC" id="2.3.2.27"/>
    </reaction>
</comment>
<dbReference type="Proteomes" id="UP001165090">
    <property type="component" value="Unassembled WGS sequence"/>
</dbReference>
<dbReference type="SMART" id="SM00184">
    <property type="entry name" value="RING"/>
    <property type="match status" value="1"/>
</dbReference>
<evidence type="ECO:0000259" key="11">
    <source>
        <dbReference type="PROSITE" id="PS50089"/>
    </source>
</evidence>
<feature type="compositionally biased region" description="Basic and acidic residues" evidence="10">
    <location>
        <begin position="1062"/>
        <end position="1071"/>
    </location>
</feature>
<feature type="domain" description="RING-type" evidence="11">
    <location>
        <begin position="37"/>
        <end position="78"/>
    </location>
</feature>
<comment type="caution">
    <text evidence="12">The sequence shown here is derived from an EMBL/GenBank/DDBJ whole genome shotgun (WGS) entry which is preliminary data.</text>
</comment>
<keyword evidence="13" id="KW-1185">Reference proteome</keyword>
<evidence type="ECO:0000256" key="10">
    <source>
        <dbReference type="SAM" id="MobiDB-lite"/>
    </source>
</evidence>
<proteinExistence type="predicted"/>